<dbReference type="AlphaFoldDB" id="A0A8T2T9A0"/>
<protein>
    <submittedName>
        <fullName evidence="1">Uncharacterized protein</fullName>
    </submittedName>
</protein>
<comment type="caution">
    <text evidence="1">The sequence shown here is derived from an EMBL/GenBank/DDBJ whole genome shotgun (WGS) entry which is preliminary data.</text>
</comment>
<keyword evidence="2" id="KW-1185">Reference proteome</keyword>
<dbReference type="Proteomes" id="UP000825935">
    <property type="component" value="Chromosome 14"/>
</dbReference>
<gene>
    <name evidence="1" type="ORF">KP509_14G042800</name>
</gene>
<evidence type="ECO:0000313" key="2">
    <source>
        <dbReference type="Proteomes" id="UP000825935"/>
    </source>
</evidence>
<evidence type="ECO:0000313" key="1">
    <source>
        <dbReference type="EMBL" id="KAH7415421.1"/>
    </source>
</evidence>
<proteinExistence type="predicted"/>
<accession>A0A8T2T9A0</accession>
<sequence>MEVQYLQLTAQSTAALSPVVTSTSLLAETIEHRNEVLAQKTAQNKCCSHKPNVNLQTLADTESAAENGIDHLQPCATHIPQCPNPKPFEQIAAPRVTRKATSACDAPSQLPKVPKWSDVGAQAIGAKRSFELMTRLARGPGDKSDLRGNRLREVGSINQWRASQTHRSGRKNITLRAQQKSSARWEDRSGILIPCRKTEERRYTADIT</sequence>
<name>A0A8T2T9A0_CERRI</name>
<dbReference type="EMBL" id="CM035419">
    <property type="protein sequence ID" value="KAH7415421.1"/>
    <property type="molecule type" value="Genomic_DNA"/>
</dbReference>
<organism evidence="1 2">
    <name type="scientific">Ceratopteris richardii</name>
    <name type="common">Triangle waterfern</name>
    <dbReference type="NCBI Taxonomy" id="49495"/>
    <lineage>
        <taxon>Eukaryota</taxon>
        <taxon>Viridiplantae</taxon>
        <taxon>Streptophyta</taxon>
        <taxon>Embryophyta</taxon>
        <taxon>Tracheophyta</taxon>
        <taxon>Polypodiopsida</taxon>
        <taxon>Polypodiidae</taxon>
        <taxon>Polypodiales</taxon>
        <taxon>Pteridineae</taxon>
        <taxon>Pteridaceae</taxon>
        <taxon>Parkerioideae</taxon>
        <taxon>Ceratopteris</taxon>
    </lineage>
</organism>
<reference evidence="1" key="1">
    <citation type="submission" date="2021-08" db="EMBL/GenBank/DDBJ databases">
        <title>WGS assembly of Ceratopteris richardii.</title>
        <authorList>
            <person name="Marchant D.B."/>
            <person name="Chen G."/>
            <person name="Jenkins J."/>
            <person name="Shu S."/>
            <person name="Leebens-Mack J."/>
            <person name="Grimwood J."/>
            <person name="Schmutz J."/>
            <person name="Soltis P."/>
            <person name="Soltis D."/>
            <person name="Chen Z.-H."/>
        </authorList>
    </citation>
    <scope>NUCLEOTIDE SEQUENCE</scope>
    <source>
        <strain evidence="1">Whitten #5841</strain>
        <tissue evidence="1">Leaf</tissue>
    </source>
</reference>